<feature type="region of interest" description="Disordered" evidence="1">
    <location>
        <begin position="326"/>
        <end position="394"/>
    </location>
</feature>
<evidence type="ECO:0000256" key="1">
    <source>
        <dbReference type="SAM" id="MobiDB-lite"/>
    </source>
</evidence>
<organism evidence="3 4">
    <name type="scientific">Clathrus columnatus</name>
    <dbReference type="NCBI Taxonomy" id="1419009"/>
    <lineage>
        <taxon>Eukaryota</taxon>
        <taxon>Fungi</taxon>
        <taxon>Dikarya</taxon>
        <taxon>Basidiomycota</taxon>
        <taxon>Agaricomycotina</taxon>
        <taxon>Agaricomycetes</taxon>
        <taxon>Phallomycetidae</taxon>
        <taxon>Phallales</taxon>
        <taxon>Clathraceae</taxon>
        <taxon>Clathrus</taxon>
    </lineage>
</organism>
<evidence type="ECO:0000313" key="4">
    <source>
        <dbReference type="Proteomes" id="UP001050691"/>
    </source>
</evidence>
<accession>A0AAV5A1H4</accession>
<dbReference type="AlphaFoldDB" id="A0AAV5A1H4"/>
<feature type="compositionally biased region" description="Low complexity" evidence="1">
    <location>
        <begin position="265"/>
        <end position="285"/>
    </location>
</feature>
<keyword evidence="2" id="KW-0732">Signal</keyword>
<protein>
    <submittedName>
        <fullName evidence="3">Uncharacterized protein</fullName>
    </submittedName>
</protein>
<feature type="region of interest" description="Disordered" evidence="1">
    <location>
        <begin position="226"/>
        <end position="293"/>
    </location>
</feature>
<keyword evidence="4" id="KW-1185">Reference proteome</keyword>
<feature type="compositionally biased region" description="Low complexity" evidence="1">
    <location>
        <begin position="331"/>
        <end position="347"/>
    </location>
</feature>
<sequence length="394" mass="43159">MPAPAAVYIIVAVVSVAAASVAFKELVYEPHLAGKFEEYKNKAKFYYWKKRAARQRAPAQPYRSDEPNGDEDMDDAFKRNKEGDVEMEGLLKQRFESNSDAVEVRLRTNARNATTALSSSFPPHISKATSTDIRGNTFQQDQQIRQRNVPVKSVDELLDMEEISRPIIFETLTPSEPTATITTPSNPFVDPKVTSWIAKNDDHAATPNLHSFSPFSQTQSLGVDSPVVLSPMTSPPPRIGALSPPAPLSEHNSSNPWDAISRGASPMSVPDIRSSSSMSMSGWDSGPEHILDQENDESNFNLSLSSPLSHFPPLPSSQEVVWSADEDEYGSEGSFSTNSTSNSSIGSDFAEGIRRELLSSPGGPHVDNINGLTNSLSDPEWEQFSDLERRSDAS</sequence>
<evidence type="ECO:0000256" key="2">
    <source>
        <dbReference type="SAM" id="SignalP"/>
    </source>
</evidence>
<dbReference type="Proteomes" id="UP001050691">
    <property type="component" value="Unassembled WGS sequence"/>
</dbReference>
<comment type="caution">
    <text evidence="3">The sequence shown here is derived from an EMBL/GenBank/DDBJ whole genome shotgun (WGS) entry which is preliminary data.</text>
</comment>
<feature type="chain" id="PRO_5043652240" evidence="2">
    <location>
        <begin position="19"/>
        <end position="394"/>
    </location>
</feature>
<evidence type="ECO:0000313" key="3">
    <source>
        <dbReference type="EMBL" id="GJJ06860.1"/>
    </source>
</evidence>
<proteinExistence type="predicted"/>
<reference evidence="3" key="1">
    <citation type="submission" date="2021-10" db="EMBL/GenBank/DDBJ databases">
        <title>De novo Genome Assembly of Clathrus columnatus (Basidiomycota, Fungi) Using Illumina and Nanopore Sequence Data.</title>
        <authorList>
            <person name="Ogiso-Tanaka E."/>
            <person name="Itagaki H."/>
            <person name="Hosoya T."/>
            <person name="Hosaka K."/>
        </authorList>
    </citation>
    <scope>NUCLEOTIDE SEQUENCE</scope>
    <source>
        <strain evidence="3">MO-923</strain>
    </source>
</reference>
<name>A0AAV5A1H4_9AGAM</name>
<feature type="signal peptide" evidence="2">
    <location>
        <begin position="1"/>
        <end position="18"/>
    </location>
</feature>
<dbReference type="EMBL" id="BPWL01000002">
    <property type="protein sequence ID" value="GJJ06860.1"/>
    <property type="molecule type" value="Genomic_DNA"/>
</dbReference>
<gene>
    <name evidence="3" type="ORF">Clacol_001056</name>
</gene>